<feature type="transmembrane region" description="Helical" evidence="1">
    <location>
        <begin position="15"/>
        <end position="32"/>
    </location>
</feature>
<reference evidence="2" key="1">
    <citation type="journal article" date="2014" name="Front. Microbiol.">
        <title>High frequency of phylogenetically diverse reductive dehalogenase-homologous genes in deep subseafloor sedimentary metagenomes.</title>
        <authorList>
            <person name="Kawai M."/>
            <person name="Futagami T."/>
            <person name="Toyoda A."/>
            <person name="Takaki Y."/>
            <person name="Nishi S."/>
            <person name="Hori S."/>
            <person name="Arai W."/>
            <person name="Tsubouchi T."/>
            <person name="Morono Y."/>
            <person name="Uchiyama I."/>
            <person name="Ito T."/>
            <person name="Fujiyama A."/>
            <person name="Inagaki F."/>
            <person name="Takami H."/>
        </authorList>
    </citation>
    <scope>NUCLEOTIDE SEQUENCE</scope>
    <source>
        <strain evidence="2">Expedition CK06-06</strain>
    </source>
</reference>
<dbReference type="EMBL" id="BARU01035257">
    <property type="protein sequence ID" value="GAH72978.1"/>
    <property type="molecule type" value="Genomic_DNA"/>
</dbReference>
<protein>
    <submittedName>
        <fullName evidence="2">Uncharacterized protein</fullName>
    </submittedName>
</protein>
<name>X1JT64_9ZZZZ</name>
<keyword evidence="1" id="KW-0812">Transmembrane</keyword>
<feature type="non-terminal residue" evidence="2">
    <location>
        <position position="1"/>
    </location>
</feature>
<gene>
    <name evidence="2" type="ORF">S03H2_55215</name>
</gene>
<keyword evidence="1" id="KW-1133">Transmembrane helix</keyword>
<comment type="caution">
    <text evidence="2">The sequence shown here is derived from an EMBL/GenBank/DDBJ whole genome shotgun (WGS) entry which is preliminary data.</text>
</comment>
<proteinExistence type="predicted"/>
<accession>X1JT64</accession>
<evidence type="ECO:0000256" key="1">
    <source>
        <dbReference type="SAM" id="Phobius"/>
    </source>
</evidence>
<evidence type="ECO:0000313" key="2">
    <source>
        <dbReference type="EMBL" id="GAH72978.1"/>
    </source>
</evidence>
<sequence>WVLLMPGCTMTAMEPALRGVLNGLILLIAILINRTRGNLRDRILIPK</sequence>
<dbReference type="AlphaFoldDB" id="X1JT64"/>
<organism evidence="2">
    <name type="scientific">marine sediment metagenome</name>
    <dbReference type="NCBI Taxonomy" id="412755"/>
    <lineage>
        <taxon>unclassified sequences</taxon>
        <taxon>metagenomes</taxon>
        <taxon>ecological metagenomes</taxon>
    </lineage>
</organism>
<keyword evidence="1" id="KW-0472">Membrane</keyword>